<accession>A0A097ICT3</accession>
<dbReference type="eggNOG" id="COG1028">
    <property type="taxonomic scope" value="Bacteria"/>
</dbReference>
<evidence type="ECO:0000313" key="5">
    <source>
        <dbReference type="Proteomes" id="UP000029914"/>
    </source>
</evidence>
<dbReference type="PANTHER" id="PTHR43391:SF82">
    <property type="entry name" value="OXIDOREDUCTASE SADH-RELATED"/>
    <property type="match status" value="1"/>
</dbReference>
<dbReference type="GO" id="GO:0016491">
    <property type="term" value="F:oxidoreductase activity"/>
    <property type="evidence" value="ECO:0007669"/>
    <property type="project" value="UniProtKB-KW"/>
</dbReference>
<dbReference type="NCBIfam" id="NF006123">
    <property type="entry name" value="PRK08267.1"/>
    <property type="match status" value="1"/>
</dbReference>
<organism evidence="4 5">
    <name type="scientific">Corynebacterium doosanense CAU 212 = DSM 45436</name>
    <dbReference type="NCBI Taxonomy" id="558173"/>
    <lineage>
        <taxon>Bacteria</taxon>
        <taxon>Bacillati</taxon>
        <taxon>Actinomycetota</taxon>
        <taxon>Actinomycetes</taxon>
        <taxon>Mycobacteriales</taxon>
        <taxon>Corynebacteriaceae</taxon>
        <taxon>Corynebacterium</taxon>
    </lineage>
</organism>
<keyword evidence="2" id="KW-0560">Oxidoreductase</keyword>
<sequence>MTRSVFISGSARGIGRAAALTLAERGWIVGVYDLLEEFEWAADLVTSGKIRTGLLDVTDPESWEAALADFTAHTGGTLDVLVNNAGILYGGAFMDEGAYARDGALVDVNLKGTLNGCRAAHPYLAATTSAKVVNVCSAAAIYGTPDMAVYSATKFGVRGITEALDLEWEQDDIAVRSVWPLYAKTAMLDGVETSGTKRMGVSLTPEDVAVAVADVVEAPRRTPAQVHYPVGRKTKLMYAGSHFSPAWLTRFINAKLTSGYKVSL</sequence>
<evidence type="ECO:0000256" key="1">
    <source>
        <dbReference type="ARBA" id="ARBA00006484"/>
    </source>
</evidence>
<reference evidence="4 5" key="1">
    <citation type="submission" date="2013-09" db="EMBL/GenBank/DDBJ databases">
        <title>Complete genome sequence of Corynebacterium doosanense CAU 212(T) (=DSM 45436(T)), isolated from activated sludge.</title>
        <authorList>
            <person name="Schaffert L."/>
            <person name="Albersmeier A."/>
            <person name="Kalinowski J."/>
            <person name="Ruckert C."/>
        </authorList>
    </citation>
    <scope>NUCLEOTIDE SEQUENCE [LARGE SCALE GENOMIC DNA]</scope>
    <source>
        <strain evidence="4 5">CAU 212</strain>
    </source>
</reference>
<evidence type="ECO:0000256" key="2">
    <source>
        <dbReference type="ARBA" id="ARBA00023002"/>
    </source>
</evidence>
<dbReference type="Gene3D" id="3.40.50.720">
    <property type="entry name" value="NAD(P)-binding Rossmann-like Domain"/>
    <property type="match status" value="1"/>
</dbReference>
<keyword evidence="5" id="KW-1185">Reference proteome</keyword>
<evidence type="ECO:0000256" key="3">
    <source>
        <dbReference type="RuleBase" id="RU000363"/>
    </source>
</evidence>
<name>A0A097ICT3_9CORY</name>
<dbReference type="PRINTS" id="PR00081">
    <property type="entry name" value="GDHRDH"/>
</dbReference>
<dbReference type="AlphaFoldDB" id="A0A097ICT3"/>
<comment type="similarity">
    <text evidence="1 3">Belongs to the short-chain dehydrogenases/reductases (SDR) family.</text>
</comment>
<dbReference type="RefSeq" id="WP_018022312.1">
    <property type="nucleotide sequence ID" value="NZ_AQUX01000007.1"/>
</dbReference>
<gene>
    <name evidence="4" type="ORF">CDOO_00385</name>
</gene>
<dbReference type="SUPFAM" id="SSF51735">
    <property type="entry name" value="NAD(P)-binding Rossmann-fold domains"/>
    <property type="match status" value="1"/>
</dbReference>
<dbReference type="InterPro" id="IPR036291">
    <property type="entry name" value="NAD(P)-bd_dom_sf"/>
</dbReference>
<dbReference type="Pfam" id="PF00106">
    <property type="entry name" value="adh_short"/>
    <property type="match status" value="1"/>
</dbReference>
<evidence type="ECO:0000313" key="4">
    <source>
        <dbReference type="EMBL" id="AIT59950.1"/>
    </source>
</evidence>
<dbReference type="HOGENOM" id="CLU_010194_2_1_11"/>
<protein>
    <submittedName>
        <fullName evidence="4">Alcohol dehydrogenase</fullName>
    </submittedName>
</protein>
<proteinExistence type="inferred from homology"/>
<dbReference type="Proteomes" id="UP000029914">
    <property type="component" value="Chromosome"/>
</dbReference>
<dbReference type="InterPro" id="IPR002347">
    <property type="entry name" value="SDR_fam"/>
</dbReference>
<dbReference type="KEGG" id="cdo:CDOO_00385"/>
<dbReference type="PANTHER" id="PTHR43391">
    <property type="entry name" value="RETINOL DEHYDROGENASE-RELATED"/>
    <property type="match status" value="1"/>
</dbReference>
<dbReference type="OrthoDB" id="658698at2"/>
<dbReference type="EMBL" id="CP006764">
    <property type="protein sequence ID" value="AIT59950.1"/>
    <property type="molecule type" value="Genomic_DNA"/>
</dbReference>
<dbReference type="PRINTS" id="PR00080">
    <property type="entry name" value="SDRFAMILY"/>
</dbReference>
<dbReference type="STRING" id="558173.CDOO_00385"/>